<evidence type="ECO:0000313" key="1">
    <source>
        <dbReference type="EMBL" id="MDC7684589.1"/>
    </source>
</evidence>
<name>A0ABT5HX24_9CAUL</name>
<keyword evidence="2" id="KW-1185">Reference proteome</keyword>
<organism evidence="1 2">
    <name type="scientific">Asticcacaulis aquaticus</name>
    <dbReference type="NCBI Taxonomy" id="2984212"/>
    <lineage>
        <taxon>Bacteria</taxon>
        <taxon>Pseudomonadati</taxon>
        <taxon>Pseudomonadota</taxon>
        <taxon>Alphaproteobacteria</taxon>
        <taxon>Caulobacterales</taxon>
        <taxon>Caulobacteraceae</taxon>
        <taxon>Asticcacaulis</taxon>
    </lineage>
</organism>
<evidence type="ECO:0000313" key="2">
    <source>
        <dbReference type="Proteomes" id="UP001214854"/>
    </source>
</evidence>
<reference evidence="1 2" key="1">
    <citation type="submission" date="2023-01" db="EMBL/GenBank/DDBJ databases">
        <title>Novel species of the genus Asticcacaulis isolated from rivers.</title>
        <authorList>
            <person name="Lu H."/>
        </authorList>
    </citation>
    <scope>NUCLEOTIDE SEQUENCE [LARGE SCALE GENOMIC DNA]</scope>
    <source>
        <strain evidence="1 2">BYS171W</strain>
    </source>
</reference>
<protein>
    <submittedName>
        <fullName evidence="1">Uncharacterized protein</fullName>
    </submittedName>
</protein>
<gene>
    <name evidence="1" type="ORF">PQU92_14990</name>
</gene>
<sequence>MVHFTRRSAFSLPVMGVVGGMAVLLWPRGGHAAPTFAPRPALKGLMAARQSAICHVADYGGSQTLILLINGIPVEAHLRRNGLYQPKDQRRSRAAKPVTPVDFNRLIAAAGGLDKGVNGTPRAAEFFALYNSLMPAVTAPDPCPADFAHRTTSERATIRQGLGTAAYTRYAPCFTLDGDAVRLDFSDDPFFDTWTFERDAQGHFYGLSAPGVRAIWSLEA</sequence>
<dbReference type="RefSeq" id="WP_272749060.1">
    <property type="nucleotide sequence ID" value="NZ_JAQQKX010000013.1"/>
</dbReference>
<dbReference type="Proteomes" id="UP001214854">
    <property type="component" value="Unassembled WGS sequence"/>
</dbReference>
<comment type="caution">
    <text evidence="1">The sequence shown here is derived from an EMBL/GenBank/DDBJ whole genome shotgun (WGS) entry which is preliminary data.</text>
</comment>
<accession>A0ABT5HX24</accession>
<proteinExistence type="predicted"/>
<dbReference type="EMBL" id="JAQQKX010000013">
    <property type="protein sequence ID" value="MDC7684589.1"/>
    <property type="molecule type" value="Genomic_DNA"/>
</dbReference>